<evidence type="ECO:0000313" key="1">
    <source>
        <dbReference type="EMBL" id="MBO0935009.1"/>
    </source>
</evidence>
<dbReference type="EMBL" id="JAFMYV010000001">
    <property type="protein sequence ID" value="MBO0935009.1"/>
    <property type="molecule type" value="Genomic_DNA"/>
</dbReference>
<organism evidence="1 2">
    <name type="scientific">Fibrella rubiginis</name>
    <dbReference type="NCBI Taxonomy" id="2817060"/>
    <lineage>
        <taxon>Bacteria</taxon>
        <taxon>Pseudomonadati</taxon>
        <taxon>Bacteroidota</taxon>
        <taxon>Cytophagia</taxon>
        <taxon>Cytophagales</taxon>
        <taxon>Spirosomataceae</taxon>
        <taxon>Fibrella</taxon>
    </lineage>
</organism>
<dbReference type="SUPFAM" id="SSF52490">
    <property type="entry name" value="Tubulin nucleotide-binding domain-like"/>
    <property type="match status" value="1"/>
</dbReference>
<name>A0A939GD20_9BACT</name>
<gene>
    <name evidence="1" type="ORF">J2I47_00480</name>
</gene>
<protein>
    <recommendedName>
        <fullName evidence="3">Tubulin/FtsZ family, GTPase domain</fullName>
    </recommendedName>
</protein>
<dbReference type="Proteomes" id="UP000664034">
    <property type="component" value="Unassembled WGS sequence"/>
</dbReference>
<dbReference type="InterPro" id="IPR036525">
    <property type="entry name" value="Tubulin/FtsZ_GTPase_sf"/>
</dbReference>
<evidence type="ECO:0008006" key="3">
    <source>
        <dbReference type="Google" id="ProtNLM"/>
    </source>
</evidence>
<dbReference type="Gene3D" id="3.40.50.1440">
    <property type="entry name" value="Tubulin/FtsZ, GTPase domain"/>
    <property type="match status" value="1"/>
</dbReference>
<sequence>MKLFLFGIGGTGARVLRSLTMLLASGANVPADLTIIPILLDMDMQNGDTERALRLVDLYRSIRQTGYPNGPKVDGKTTGVVTAARPFFSTALQPLGSLQTPGEGSQQQIGDSILPKLTDHQGTFEEFLQVSSLEDVDREFLKLLYDNSAKPTNAELKLNLSVGFKGNPNIGSVVFNALEDSPVYRYFTSAFNDQTDRIFVISSIFGGTGSAGFPQLIKLLQHPSQKVPIRNAKKGAVTVMPYFALEENNQSAIDQNRFLSKTKAALSYYQSQINLDALYYIGDRPGSKLYPNVEGGAKQANNAHVVEMLAAESVLDFARRGAGDFSTDKRYLEYGLRRNDRSLDLAHFGDSTYTNLLEPLVRFTYAAKFYTDFVPNNLGEAFAKNLNLPQQLRTATFYTALDNFINAYKTWVRELATNDRSFAPFDLDADFNGLIRSKRIETGFFSKGISEGFLQDVAGKGENSLKAAYPAPEPRFMQLLMDVADKCLEKLGPLNRQLADA</sequence>
<reference evidence="1" key="1">
    <citation type="submission" date="2021-03" db="EMBL/GenBank/DDBJ databases">
        <title>Fibrella sp. HMF5335 genome sequencing and assembly.</title>
        <authorList>
            <person name="Kang H."/>
            <person name="Kim H."/>
            <person name="Bae S."/>
            <person name="Joh K."/>
        </authorList>
    </citation>
    <scope>NUCLEOTIDE SEQUENCE</scope>
    <source>
        <strain evidence="1">HMF5335</strain>
    </source>
</reference>
<comment type="caution">
    <text evidence="1">The sequence shown here is derived from an EMBL/GenBank/DDBJ whole genome shotgun (WGS) entry which is preliminary data.</text>
</comment>
<keyword evidence="2" id="KW-1185">Reference proteome</keyword>
<accession>A0A939GD20</accession>
<dbReference type="RefSeq" id="WP_207362582.1">
    <property type="nucleotide sequence ID" value="NZ_JAFMYV010000001.1"/>
</dbReference>
<proteinExistence type="predicted"/>
<evidence type="ECO:0000313" key="2">
    <source>
        <dbReference type="Proteomes" id="UP000664034"/>
    </source>
</evidence>
<dbReference type="AlphaFoldDB" id="A0A939GD20"/>